<dbReference type="GO" id="GO:0016020">
    <property type="term" value="C:membrane"/>
    <property type="evidence" value="ECO:0007669"/>
    <property type="project" value="UniProtKB-SubCell"/>
</dbReference>
<organism evidence="7 8">
    <name type="scientific">Diversispora eburnea</name>
    <dbReference type="NCBI Taxonomy" id="1213867"/>
    <lineage>
        <taxon>Eukaryota</taxon>
        <taxon>Fungi</taxon>
        <taxon>Fungi incertae sedis</taxon>
        <taxon>Mucoromycota</taxon>
        <taxon>Glomeromycotina</taxon>
        <taxon>Glomeromycetes</taxon>
        <taxon>Diversisporales</taxon>
        <taxon>Diversisporaceae</taxon>
        <taxon>Diversispora</taxon>
    </lineage>
</organism>
<comment type="caution">
    <text evidence="7">The sequence shown here is derived from an EMBL/GenBank/DDBJ whole genome shotgun (WGS) entry which is preliminary data.</text>
</comment>
<dbReference type="PROSITE" id="PS50053">
    <property type="entry name" value="UBIQUITIN_2"/>
    <property type="match status" value="1"/>
</dbReference>
<dbReference type="GO" id="GO:0030968">
    <property type="term" value="P:endoplasmic reticulum unfolded protein response"/>
    <property type="evidence" value="ECO:0007669"/>
    <property type="project" value="TreeGrafter"/>
</dbReference>
<dbReference type="SMART" id="SM00213">
    <property type="entry name" value="UBQ"/>
    <property type="match status" value="1"/>
</dbReference>
<evidence type="ECO:0000256" key="3">
    <source>
        <dbReference type="ARBA" id="ARBA00022989"/>
    </source>
</evidence>
<evidence type="ECO:0000313" key="8">
    <source>
        <dbReference type="Proteomes" id="UP000789706"/>
    </source>
</evidence>
<keyword evidence="8" id="KW-1185">Reference proteome</keyword>
<dbReference type="Pfam" id="PF00240">
    <property type="entry name" value="ubiquitin"/>
    <property type="match status" value="1"/>
</dbReference>
<feature type="region of interest" description="Disordered" evidence="5">
    <location>
        <begin position="283"/>
        <end position="311"/>
    </location>
</feature>
<dbReference type="InterPro" id="IPR000626">
    <property type="entry name" value="Ubiquitin-like_dom"/>
</dbReference>
<protein>
    <submittedName>
        <fullName evidence="7">5303_t:CDS:1</fullName>
    </submittedName>
</protein>
<dbReference type="Gene3D" id="3.10.20.90">
    <property type="entry name" value="Phosphatidylinositol 3-kinase Catalytic Subunit, Chain A, domain 1"/>
    <property type="match status" value="1"/>
</dbReference>
<sequence>MSVPTSSSSSSNSSNFSCPNGKVRIFIRSPTIPSLEGFSILISLDSSVLTLKQAIFESHPLKPIVSDQKLIYRGRVLNDPDTIINILRDGLETDQTFHLVIKPSFQAITETTGIPTSTNSIPSSIPSSQQQRNRFPQGYTSTSPNTQLPDQNNRPNGTADPALQNPYNYYNYQYPYPYSVMQQDNSQQPISINQNSFPMGQYYYAQPPQIGQIGQIGIHAPQPFAAQVQEPPQDAGARNQRRASTFLYQTGRLRIVRRRRQRFIVPLNELFAQQPQAPIVQQNQEAQPNVQVNSNNNIGTSSPEQSSENTRSITLQDIEHGVWTFITSLIPTNAPDVGQQEDVGM</sequence>
<evidence type="ECO:0000313" key="7">
    <source>
        <dbReference type="EMBL" id="CAG8434121.1"/>
    </source>
</evidence>
<reference evidence="7" key="1">
    <citation type="submission" date="2021-06" db="EMBL/GenBank/DDBJ databases">
        <authorList>
            <person name="Kallberg Y."/>
            <person name="Tangrot J."/>
            <person name="Rosling A."/>
        </authorList>
    </citation>
    <scope>NUCLEOTIDE SEQUENCE</scope>
    <source>
        <strain evidence="7">AZ414A</strain>
    </source>
</reference>
<feature type="compositionally biased region" description="Polar residues" evidence="5">
    <location>
        <begin position="132"/>
        <end position="156"/>
    </location>
</feature>
<feature type="compositionally biased region" description="Polar residues" evidence="5">
    <location>
        <begin position="285"/>
        <end position="311"/>
    </location>
</feature>
<dbReference type="InterPro" id="IPR029071">
    <property type="entry name" value="Ubiquitin-like_domsf"/>
</dbReference>
<keyword evidence="3" id="KW-1133">Transmembrane helix</keyword>
<dbReference type="PANTHER" id="PTHR12943">
    <property type="entry name" value="HOMOCYSTEINE-RESPONSIVE ENDOPLASMIC RETICULUM-RESIDENT UNIQUITIN-LIKE DOMAIN HERPUD PROTEIN FAMILY MEMBER"/>
    <property type="match status" value="1"/>
</dbReference>
<dbReference type="AlphaFoldDB" id="A0A9N8V491"/>
<name>A0A9N8V491_9GLOM</name>
<gene>
    <name evidence="7" type="ORF">DEBURN_LOCUS658</name>
</gene>
<evidence type="ECO:0000256" key="1">
    <source>
        <dbReference type="ARBA" id="ARBA00004370"/>
    </source>
</evidence>
<dbReference type="InterPro" id="IPR039751">
    <property type="entry name" value="HERPUD1/2"/>
</dbReference>
<evidence type="ECO:0000256" key="4">
    <source>
        <dbReference type="ARBA" id="ARBA00023136"/>
    </source>
</evidence>
<feature type="compositionally biased region" description="Low complexity" evidence="5">
    <location>
        <begin position="112"/>
        <end position="131"/>
    </location>
</feature>
<accession>A0A9N8V491</accession>
<comment type="subcellular location">
    <subcellularLocation>
        <location evidence="1">Membrane</location>
    </subcellularLocation>
</comment>
<proteinExistence type="predicted"/>
<dbReference type="PANTHER" id="PTHR12943:SF27">
    <property type="entry name" value="HOMOCYSTEINE-INDUCED ENDOPLASMIC RETICULUM PROTEIN, ISOFORM A"/>
    <property type="match status" value="1"/>
</dbReference>
<feature type="region of interest" description="Disordered" evidence="5">
    <location>
        <begin position="112"/>
        <end position="166"/>
    </location>
</feature>
<evidence type="ECO:0000259" key="6">
    <source>
        <dbReference type="PROSITE" id="PS50053"/>
    </source>
</evidence>
<feature type="domain" description="Ubiquitin-like" evidence="6">
    <location>
        <begin position="23"/>
        <end position="102"/>
    </location>
</feature>
<evidence type="ECO:0000256" key="5">
    <source>
        <dbReference type="SAM" id="MobiDB-lite"/>
    </source>
</evidence>
<dbReference type="OrthoDB" id="21589at2759"/>
<dbReference type="EMBL" id="CAJVPK010000022">
    <property type="protein sequence ID" value="CAG8434121.1"/>
    <property type="molecule type" value="Genomic_DNA"/>
</dbReference>
<dbReference type="SUPFAM" id="SSF54236">
    <property type="entry name" value="Ubiquitin-like"/>
    <property type="match status" value="1"/>
</dbReference>
<dbReference type="Proteomes" id="UP000789706">
    <property type="component" value="Unassembled WGS sequence"/>
</dbReference>
<evidence type="ECO:0000256" key="2">
    <source>
        <dbReference type="ARBA" id="ARBA00022692"/>
    </source>
</evidence>
<keyword evidence="4" id="KW-0472">Membrane</keyword>
<keyword evidence="2" id="KW-0812">Transmembrane</keyword>